<dbReference type="GO" id="GO:0005829">
    <property type="term" value="C:cytosol"/>
    <property type="evidence" value="ECO:0007669"/>
    <property type="project" value="TreeGrafter"/>
</dbReference>
<feature type="region of interest" description="Disordered" evidence="8">
    <location>
        <begin position="464"/>
        <end position="496"/>
    </location>
</feature>
<dbReference type="Gene3D" id="3.40.50.300">
    <property type="entry name" value="P-loop containing nucleotide triphosphate hydrolases"/>
    <property type="match status" value="1"/>
</dbReference>
<organism evidence="11 12">
    <name type="scientific">Effrenium voratum</name>
    <dbReference type="NCBI Taxonomy" id="2562239"/>
    <lineage>
        <taxon>Eukaryota</taxon>
        <taxon>Sar</taxon>
        <taxon>Alveolata</taxon>
        <taxon>Dinophyceae</taxon>
        <taxon>Suessiales</taxon>
        <taxon>Symbiodiniaceae</taxon>
        <taxon>Effrenium</taxon>
    </lineage>
</organism>
<dbReference type="SMART" id="SM00072">
    <property type="entry name" value="GuKc"/>
    <property type="match status" value="1"/>
</dbReference>
<evidence type="ECO:0000259" key="10">
    <source>
        <dbReference type="PROSITE" id="PS51746"/>
    </source>
</evidence>
<evidence type="ECO:0000256" key="8">
    <source>
        <dbReference type="SAM" id="MobiDB-lite"/>
    </source>
</evidence>
<evidence type="ECO:0000259" key="9">
    <source>
        <dbReference type="PROSITE" id="PS50052"/>
    </source>
</evidence>
<dbReference type="EC" id="2.7.4.8" evidence="2"/>
<dbReference type="InterPro" id="IPR008145">
    <property type="entry name" value="GK/Ca_channel_bsu"/>
</dbReference>
<dbReference type="Pfam" id="PF00625">
    <property type="entry name" value="Guanylate_kin"/>
    <property type="match status" value="1"/>
</dbReference>
<proteinExistence type="inferred from homology"/>
<dbReference type="CDD" id="cd00071">
    <property type="entry name" value="GMPK"/>
    <property type="match status" value="1"/>
</dbReference>
<reference evidence="11" key="1">
    <citation type="submission" date="2023-08" db="EMBL/GenBank/DDBJ databases">
        <authorList>
            <person name="Chen Y."/>
            <person name="Shah S."/>
            <person name="Dougan E. K."/>
            <person name="Thang M."/>
            <person name="Chan C."/>
        </authorList>
    </citation>
    <scope>NUCLEOTIDE SEQUENCE</scope>
</reference>
<dbReference type="Pfam" id="PF00481">
    <property type="entry name" value="PP2C"/>
    <property type="match status" value="1"/>
</dbReference>
<sequence>MAAGGGRDGDGAATQRREARQGQASLRCVARQGGFHGGFHVHVPCMHADAALPSLPSLRRSVAGDKAELGGFHVHVPCMHADAALPSFPSLRRSVAGDKAELVEMAFYPAAMGLFKLKQQNCGRRGLYKLQLAVRDVNIGLPRTMPLPMAVTATVLRRSEGKLGRAASACMQGYRSHFEDFHVCDQMAGLVGVFDGHLGDEAAAFCAERLPLHLAKAATACEWEQAFKACDAELRARLPETDAGTTATIVRVKENCSQDSLELLVGSCGDSRALLWQKESNTLISTRDHRPDDPEERRRIEAAGGEVTKDDPPRVDGLLSCSRALGAFELKQQQLPPEDQKVSCMPDMYNWHAKRGDWLILACDGIWDCLSNQQVVDKVCRGTNGKDLGKTVEELLQLCIRREADDNLTLVAIELGAVEPKDDTVTMNAGDFLKARREEVPRYNAFALRFGYCIEKNTQEQGPPSLALVKTEPNPPERRFPAWPLPTKASSSSSPKVAMADAPKPLVIVGPSGVGKGTLISKIKASFTGHFGFSVSHTTRKPRPGEVDGEAYYFVDMSKMEEELQVPGRFLEHATVHGNVYGTSQAAVEKVREKGQVCILDVDVQGAVQIKNIHGDFNYLFIGPPSLDALEKRLRARGTETEEKIQTRLRNAKSELEFYEQNADMFNGRLINDDLGLATRRLQNMMRQWYPQLVHVVEVTGNPADHLQAIREHLSAMKGHKAPAEIQILGAGNDMPTAAAVSAALQREGHRLVALETSTQAAEASSKGKGKGKKGKRRTSSVPVLDIRLQVAL</sequence>
<dbReference type="SMART" id="SM00332">
    <property type="entry name" value="PP2Cc"/>
    <property type="match status" value="1"/>
</dbReference>
<feature type="compositionally biased region" description="Basic residues" evidence="8">
    <location>
        <begin position="768"/>
        <end position="779"/>
    </location>
</feature>
<accession>A0AA36MWJ9</accession>
<dbReference type="PROSITE" id="PS51746">
    <property type="entry name" value="PPM_2"/>
    <property type="match status" value="1"/>
</dbReference>
<dbReference type="SUPFAM" id="SSF81606">
    <property type="entry name" value="PP2C-like"/>
    <property type="match status" value="1"/>
</dbReference>
<keyword evidence="7" id="KW-0175">Coiled coil</keyword>
<dbReference type="PROSITE" id="PS00856">
    <property type="entry name" value="GUANYLATE_KINASE_1"/>
    <property type="match status" value="1"/>
</dbReference>
<dbReference type="PROSITE" id="PS50052">
    <property type="entry name" value="GUANYLATE_KINASE_2"/>
    <property type="match status" value="1"/>
</dbReference>
<dbReference type="InterPro" id="IPR036457">
    <property type="entry name" value="PPM-type-like_dom_sf"/>
</dbReference>
<feature type="region of interest" description="Disordered" evidence="8">
    <location>
        <begin position="756"/>
        <end position="780"/>
    </location>
</feature>
<dbReference type="PANTHER" id="PTHR23117:SF13">
    <property type="entry name" value="GUANYLATE KINASE"/>
    <property type="match status" value="1"/>
</dbReference>
<evidence type="ECO:0000256" key="7">
    <source>
        <dbReference type="SAM" id="Coils"/>
    </source>
</evidence>
<evidence type="ECO:0000256" key="1">
    <source>
        <dbReference type="ARBA" id="ARBA00005790"/>
    </source>
</evidence>
<comment type="caution">
    <text evidence="11">The sequence shown here is derived from an EMBL/GenBank/DDBJ whole genome shotgun (WGS) entry which is preliminary data.</text>
</comment>
<name>A0AA36MWJ9_9DINO</name>
<dbReference type="InterPro" id="IPR027417">
    <property type="entry name" value="P-loop_NTPase"/>
</dbReference>
<protein>
    <recommendedName>
        <fullName evidence="2">guanylate kinase</fullName>
        <ecNumber evidence="2">2.7.4.8</ecNumber>
    </recommendedName>
</protein>
<keyword evidence="6" id="KW-0067">ATP-binding</keyword>
<evidence type="ECO:0000313" key="11">
    <source>
        <dbReference type="EMBL" id="CAJ1383084.1"/>
    </source>
</evidence>
<dbReference type="EMBL" id="CAUJNA010000979">
    <property type="protein sequence ID" value="CAJ1383084.1"/>
    <property type="molecule type" value="Genomic_DNA"/>
</dbReference>
<keyword evidence="4" id="KW-0547">Nucleotide-binding</keyword>
<dbReference type="AlphaFoldDB" id="A0AA36MWJ9"/>
<dbReference type="InterPro" id="IPR017665">
    <property type="entry name" value="Guanylate_kinase"/>
</dbReference>
<dbReference type="Proteomes" id="UP001178507">
    <property type="component" value="Unassembled WGS sequence"/>
</dbReference>
<keyword evidence="3" id="KW-0808">Transferase</keyword>
<dbReference type="GO" id="GO:0004385">
    <property type="term" value="F:GMP kinase activity"/>
    <property type="evidence" value="ECO:0007669"/>
    <property type="project" value="UniProtKB-EC"/>
</dbReference>
<dbReference type="NCBIfam" id="TIGR03263">
    <property type="entry name" value="guanyl_kin"/>
    <property type="match status" value="1"/>
</dbReference>
<feature type="domain" description="PPM-type phosphatase" evidence="10">
    <location>
        <begin position="165"/>
        <end position="415"/>
    </location>
</feature>
<dbReference type="InterPro" id="IPR001932">
    <property type="entry name" value="PPM-type_phosphatase-like_dom"/>
</dbReference>
<dbReference type="GO" id="GO:0005524">
    <property type="term" value="F:ATP binding"/>
    <property type="evidence" value="ECO:0007669"/>
    <property type="project" value="UniProtKB-KW"/>
</dbReference>
<feature type="coiled-coil region" evidence="7">
    <location>
        <begin position="642"/>
        <end position="669"/>
    </location>
</feature>
<keyword evidence="5" id="KW-0418">Kinase</keyword>
<dbReference type="SUPFAM" id="SSF52540">
    <property type="entry name" value="P-loop containing nucleoside triphosphate hydrolases"/>
    <property type="match status" value="1"/>
</dbReference>
<evidence type="ECO:0000256" key="6">
    <source>
        <dbReference type="ARBA" id="ARBA00022840"/>
    </source>
</evidence>
<dbReference type="InterPro" id="IPR008144">
    <property type="entry name" value="Guanylate_kin-like_dom"/>
</dbReference>
<dbReference type="CDD" id="cd00143">
    <property type="entry name" value="PP2Cc"/>
    <property type="match status" value="1"/>
</dbReference>
<comment type="similarity">
    <text evidence="1">Belongs to the guanylate kinase family.</text>
</comment>
<keyword evidence="12" id="KW-1185">Reference proteome</keyword>
<feature type="domain" description="Guanylate kinase-like" evidence="9">
    <location>
        <begin position="503"/>
        <end position="687"/>
    </location>
</feature>
<dbReference type="FunFam" id="3.40.50.300:FF:000776">
    <property type="entry name" value="Guanylate kinase 2"/>
    <property type="match status" value="1"/>
</dbReference>
<dbReference type="Gene3D" id="3.60.40.10">
    <property type="entry name" value="PPM-type phosphatase domain"/>
    <property type="match status" value="1"/>
</dbReference>
<evidence type="ECO:0000313" key="12">
    <source>
        <dbReference type="Proteomes" id="UP001178507"/>
    </source>
</evidence>
<evidence type="ECO:0000256" key="5">
    <source>
        <dbReference type="ARBA" id="ARBA00022777"/>
    </source>
</evidence>
<evidence type="ECO:0000256" key="2">
    <source>
        <dbReference type="ARBA" id="ARBA00012961"/>
    </source>
</evidence>
<evidence type="ECO:0000256" key="4">
    <source>
        <dbReference type="ARBA" id="ARBA00022741"/>
    </source>
</evidence>
<gene>
    <name evidence="11" type="ORF">EVOR1521_LOCUS10294</name>
</gene>
<dbReference type="InterPro" id="IPR020590">
    <property type="entry name" value="Guanylate_kinase_CS"/>
</dbReference>
<dbReference type="PANTHER" id="PTHR23117">
    <property type="entry name" value="GUANYLATE KINASE-RELATED"/>
    <property type="match status" value="1"/>
</dbReference>
<evidence type="ECO:0000256" key="3">
    <source>
        <dbReference type="ARBA" id="ARBA00022679"/>
    </source>
</evidence>